<comment type="caution">
    <text evidence="1">The sequence shown here is derived from an EMBL/GenBank/DDBJ whole genome shotgun (WGS) entry which is preliminary data.</text>
</comment>
<evidence type="ECO:0000313" key="1">
    <source>
        <dbReference type="EMBL" id="KAJ8872775.1"/>
    </source>
</evidence>
<dbReference type="EMBL" id="JARBHB010000011">
    <property type="protein sequence ID" value="KAJ8872775.1"/>
    <property type="molecule type" value="Genomic_DNA"/>
</dbReference>
<reference evidence="1 2" key="1">
    <citation type="submission" date="2023-02" db="EMBL/GenBank/DDBJ databases">
        <title>LHISI_Scaffold_Assembly.</title>
        <authorList>
            <person name="Stuart O.P."/>
            <person name="Cleave R."/>
            <person name="Magrath M.J.L."/>
            <person name="Mikheyev A.S."/>
        </authorList>
    </citation>
    <scope>NUCLEOTIDE SEQUENCE [LARGE SCALE GENOMIC DNA]</scope>
    <source>
        <strain evidence="1">Daus_M_001</strain>
        <tissue evidence="1">Leg muscle</tissue>
    </source>
</reference>
<dbReference type="Proteomes" id="UP001159363">
    <property type="component" value="Chromosome 10"/>
</dbReference>
<protein>
    <submittedName>
        <fullName evidence="1">Uncharacterized protein</fullName>
    </submittedName>
</protein>
<sequence>MERKRGISFKIAPPQTDTMERKRGISFKIAPPKQKLWNENEEFLQIVHSRLSVESEGDERRAKLQLDDFISAWVHRQTPYIGLPIDFKSAHFILNSLRRRVKITVKHKPTEPYKSATRAPPRARRLRPGTQVRLKCSWRKLRGRNSTGGNNKKECRYKLLFASASFPSSYTAFAKLAERFNWCLQLRHFLTNSRGLHKWRRRNTVSPLSVKNSPVLPLRRNGKTLIHDLFYLDENVYPQQYRKYHGFLTLTKVNWVQFPAESLTDFHPWESCRAMTVVDGFSRGSPVSPALHSGFTAYSTRIILIGYDLPKKLSTPHYGAAVAQWLGRSLPTPAIRARYPAGTLPDSRSWESCWMMPLAGGLSRGTPASPRPCILAPLHPRVSLHIMSGDDGHLRVPAMESPPNEPGAKRRESRRAIQLTALRMELRRRQLATATALTNISSAETLQVCKTVPDLYLLTGRGSPSLISQLIFQTTITTLLAYTICLRLVHYLPTPRTILTSVVQNTHIPCAVSLLATHQGEPDSIPGRVTPGYSHLGIMPDDAAGRWVFSGIVYPALFIQTLLHTHLNRPHRLSRPRY</sequence>
<evidence type="ECO:0000313" key="2">
    <source>
        <dbReference type="Proteomes" id="UP001159363"/>
    </source>
</evidence>
<accession>A0ABQ9GL64</accession>
<keyword evidence="2" id="KW-1185">Reference proteome</keyword>
<name>A0ABQ9GL64_9NEOP</name>
<proteinExistence type="predicted"/>
<gene>
    <name evidence="1" type="ORF">PR048_026391</name>
</gene>
<organism evidence="1 2">
    <name type="scientific">Dryococelus australis</name>
    <dbReference type="NCBI Taxonomy" id="614101"/>
    <lineage>
        <taxon>Eukaryota</taxon>
        <taxon>Metazoa</taxon>
        <taxon>Ecdysozoa</taxon>
        <taxon>Arthropoda</taxon>
        <taxon>Hexapoda</taxon>
        <taxon>Insecta</taxon>
        <taxon>Pterygota</taxon>
        <taxon>Neoptera</taxon>
        <taxon>Polyneoptera</taxon>
        <taxon>Phasmatodea</taxon>
        <taxon>Verophasmatodea</taxon>
        <taxon>Anareolatae</taxon>
        <taxon>Phasmatidae</taxon>
        <taxon>Eurycanthinae</taxon>
        <taxon>Dryococelus</taxon>
    </lineage>
</organism>